<dbReference type="RefSeq" id="WP_236564135.1">
    <property type="nucleotide sequence ID" value="NZ_AQPF01000034.1"/>
</dbReference>
<dbReference type="Proteomes" id="UP000771797">
    <property type="component" value="Unassembled WGS sequence"/>
</dbReference>
<reference evidence="1 2" key="1">
    <citation type="submission" date="2012-09" db="EMBL/GenBank/DDBJ databases">
        <title>Genome Sequence of alkane-degrading Bacterium Alcanivorax sp. 6-D-6.</title>
        <authorList>
            <person name="Lai Q."/>
            <person name="Shao Z."/>
        </authorList>
    </citation>
    <scope>NUCLEOTIDE SEQUENCE [LARGE SCALE GENOMIC DNA]</scope>
    <source>
        <strain evidence="1 2">6-D-6</strain>
    </source>
</reference>
<keyword evidence="2" id="KW-1185">Reference proteome</keyword>
<comment type="caution">
    <text evidence="1">The sequence shown here is derived from an EMBL/GenBank/DDBJ whole genome shotgun (WGS) entry which is preliminary data.</text>
</comment>
<protein>
    <recommendedName>
        <fullName evidence="3">Glutathione S-transferase</fullName>
    </recommendedName>
</protein>
<organism evidence="1 2">
    <name type="scientific">Alcanivorax xiamenensis</name>
    <dbReference type="NCBI Taxonomy" id="1177156"/>
    <lineage>
        <taxon>Bacteria</taxon>
        <taxon>Pseudomonadati</taxon>
        <taxon>Pseudomonadota</taxon>
        <taxon>Gammaproteobacteria</taxon>
        <taxon>Oceanospirillales</taxon>
        <taxon>Alcanivoracaceae</taxon>
        <taxon>Alcanivorax</taxon>
    </lineage>
</organism>
<dbReference type="EMBL" id="AQPF01000034">
    <property type="protein sequence ID" value="KAF0804295.1"/>
    <property type="molecule type" value="Genomic_DNA"/>
</dbReference>
<evidence type="ECO:0000313" key="2">
    <source>
        <dbReference type="Proteomes" id="UP000771797"/>
    </source>
</evidence>
<gene>
    <name evidence="1" type="ORF">A6D6_03217</name>
</gene>
<accession>A0ABQ6Y529</accession>
<name>A0ABQ6Y529_9GAMM</name>
<sequence>MRDDQTGVTLFESSAILLYLAKKPGACRGSR</sequence>
<dbReference type="Gene3D" id="3.40.30.10">
    <property type="entry name" value="Glutaredoxin"/>
    <property type="match status" value="1"/>
</dbReference>
<evidence type="ECO:0008006" key="3">
    <source>
        <dbReference type="Google" id="ProtNLM"/>
    </source>
</evidence>
<proteinExistence type="predicted"/>
<evidence type="ECO:0000313" key="1">
    <source>
        <dbReference type="EMBL" id="KAF0804295.1"/>
    </source>
</evidence>